<reference evidence="1 2" key="1">
    <citation type="submission" date="2016-10" db="EMBL/GenBank/DDBJ databases">
        <authorList>
            <person name="de Groot N.N."/>
        </authorList>
    </citation>
    <scope>NUCLEOTIDE SEQUENCE [LARGE SCALE GENOMIC DNA]</scope>
    <source>
        <strain evidence="1 2">CGMCC 4.5739</strain>
    </source>
</reference>
<protein>
    <submittedName>
        <fullName evidence="1">Uncharacterized protein</fullName>
    </submittedName>
</protein>
<sequence>MSTKSSYRATCRFTFRSDLPPGVLVVAITTDDGLVLAVRPDHMTEALADALNRIADLQTGPEGHWSMREEIN</sequence>
<gene>
    <name evidence="1" type="ORF">SAMN05421773_11021</name>
</gene>
<keyword evidence="2" id="KW-1185">Reference proteome</keyword>
<dbReference type="RefSeq" id="WP_093839868.1">
    <property type="nucleotide sequence ID" value="NZ_FOLM01000010.1"/>
</dbReference>
<name>A0A1I1Q3F8_9ACTN</name>
<dbReference type="EMBL" id="FOLM01000010">
    <property type="protein sequence ID" value="SFD12670.1"/>
    <property type="molecule type" value="Genomic_DNA"/>
</dbReference>
<evidence type="ECO:0000313" key="1">
    <source>
        <dbReference type="EMBL" id="SFD12670.1"/>
    </source>
</evidence>
<dbReference type="AlphaFoldDB" id="A0A1I1Q3F8"/>
<dbReference type="Proteomes" id="UP000199207">
    <property type="component" value="Unassembled WGS sequence"/>
</dbReference>
<organism evidence="1 2">
    <name type="scientific">Streptomyces aidingensis</name>
    <dbReference type="NCBI Taxonomy" id="910347"/>
    <lineage>
        <taxon>Bacteria</taxon>
        <taxon>Bacillati</taxon>
        <taxon>Actinomycetota</taxon>
        <taxon>Actinomycetes</taxon>
        <taxon>Kitasatosporales</taxon>
        <taxon>Streptomycetaceae</taxon>
        <taxon>Streptomyces</taxon>
    </lineage>
</organism>
<evidence type="ECO:0000313" key="2">
    <source>
        <dbReference type="Proteomes" id="UP000199207"/>
    </source>
</evidence>
<dbReference type="STRING" id="910347.SAMN05421773_11021"/>
<accession>A0A1I1Q3F8</accession>
<proteinExistence type="predicted"/>